<keyword evidence="3" id="KW-1185">Reference proteome</keyword>
<dbReference type="AlphaFoldDB" id="A0A4Y2IAJ5"/>
<name>A0A4Y2IAJ5_ARAVE</name>
<protein>
    <recommendedName>
        <fullName evidence="1">Mutator-like transposase domain-containing protein</fullName>
    </recommendedName>
</protein>
<feature type="domain" description="Mutator-like transposase" evidence="1">
    <location>
        <begin position="2"/>
        <end position="120"/>
    </location>
</feature>
<evidence type="ECO:0000313" key="2">
    <source>
        <dbReference type="EMBL" id="GBM74674.1"/>
    </source>
</evidence>
<evidence type="ECO:0000313" key="3">
    <source>
        <dbReference type="Proteomes" id="UP000499080"/>
    </source>
</evidence>
<dbReference type="InterPro" id="IPR049012">
    <property type="entry name" value="Mutator_transp_dom"/>
</dbReference>
<dbReference type="EMBL" id="BGPR01002509">
    <property type="protein sequence ID" value="GBM74674.1"/>
    <property type="molecule type" value="Genomic_DNA"/>
</dbReference>
<gene>
    <name evidence="2" type="ORF">AVEN_58515_1</name>
</gene>
<organism evidence="2 3">
    <name type="scientific">Araneus ventricosus</name>
    <name type="common">Orbweaver spider</name>
    <name type="synonym">Epeira ventricosa</name>
    <dbReference type="NCBI Taxonomy" id="182803"/>
    <lineage>
        <taxon>Eukaryota</taxon>
        <taxon>Metazoa</taxon>
        <taxon>Ecdysozoa</taxon>
        <taxon>Arthropoda</taxon>
        <taxon>Chelicerata</taxon>
        <taxon>Arachnida</taxon>
        <taxon>Araneae</taxon>
        <taxon>Araneomorphae</taxon>
        <taxon>Entelegynae</taxon>
        <taxon>Araneoidea</taxon>
        <taxon>Araneidae</taxon>
        <taxon>Araneus</taxon>
    </lineage>
</organism>
<dbReference type="Proteomes" id="UP000499080">
    <property type="component" value="Unassembled WGS sequence"/>
</dbReference>
<accession>A0A4Y2IAJ5</accession>
<reference evidence="2 3" key="1">
    <citation type="journal article" date="2019" name="Sci. Rep.">
        <title>Orb-weaving spider Araneus ventricosus genome elucidates the spidroin gene catalogue.</title>
        <authorList>
            <person name="Kono N."/>
            <person name="Nakamura H."/>
            <person name="Ohtoshi R."/>
            <person name="Moran D.A.P."/>
            <person name="Shinohara A."/>
            <person name="Yoshida Y."/>
            <person name="Fujiwara M."/>
            <person name="Mori M."/>
            <person name="Tomita M."/>
            <person name="Arakawa K."/>
        </authorList>
    </citation>
    <scope>NUCLEOTIDE SEQUENCE [LARGE SCALE GENOMIC DNA]</scope>
</reference>
<proteinExistence type="predicted"/>
<dbReference type="Pfam" id="PF20700">
    <property type="entry name" value="Mutator"/>
    <property type="match status" value="1"/>
</dbReference>
<sequence>MTLNLPFVTKSTFRSHELKLYEAVEFASEENMKMSSKEVKNLKRSGSCGVSVEGTWQKRGYMSLNGCVSAISIDSGKVLDVEAISQYCEMCLKRNKKNHICFNYKGSSGNMEAVGAYRIF</sequence>
<dbReference type="OrthoDB" id="6427993at2759"/>
<comment type="caution">
    <text evidence="2">The sequence shown here is derived from an EMBL/GenBank/DDBJ whole genome shotgun (WGS) entry which is preliminary data.</text>
</comment>
<evidence type="ECO:0000259" key="1">
    <source>
        <dbReference type="Pfam" id="PF20700"/>
    </source>
</evidence>